<reference evidence="1" key="1">
    <citation type="journal article" date="2020" name="Stud. Mycol.">
        <title>101 Dothideomycetes genomes: a test case for predicting lifestyles and emergence of pathogens.</title>
        <authorList>
            <person name="Haridas S."/>
            <person name="Albert R."/>
            <person name="Binder M."/>
            <person name="Bloem J."/>
            <person name="Labutti K."/>
            <person name="Salamov A."/>
            <person name="Andreopoulos B."/>
            <person name="Baker S."/>
            <person name="Barry K."/>
            <person name="Bills G."/>
            <person name="Bluhm B."/>
            <person name="Cannon C."/>
            <person name="Castanera R."/>
            <person name="Culley D."/>
            <person name="Daum C."/>
            <person name="Ezra D."/>
            <person name="Gonzalez J."/>
            <person name="Henrissat B."/>
            <person name="Kuo A."/>
            <person name="Liang C."/>
            <person name="Lipzen A."/>
            <person name="Lutzoni F."/>
            <person name="Magnuson J."/>
            <person name="Mondo S."/>
            <person name="Nolan M."/>
            <person name="Ohm R."/>
            <person name="Pangilinan J."/>
            <person name="Park H.-J."/>
            <person name="Ramirez L."/>
            <person name="Alfaro M."/>
            <person name="Sun H."/>
            <person name="Tritt A."/>
            <person name="Yoshinaga Y."/>
            <person name="Zwiers L.-H."/>
            <person name="Turgeon B."/>
            <person name="Goodwin S."/>
            <person name="Spatafora J."/>
            <person name="Crous P."/>
            <person name="Grigoriev I."/>
        </authorList>
    </citation>
    <scope>NUCLEOTIDE SEQUENCE</scope>
    <source>
        <strain evidence="1">CBS 122681</strain>
    </source>
</reference>
<proteinExistence type="predicted"/>
<evidence type="ECO:0000313" key="2">
    <source>
        <dbReference type="Proteomes" id="UP000799324"/>
    </source>
</evidence>
<accession>A0A6A6SSE1</accession>
<gene>
    <name evidence="1" type="ORF">K491DRAFT_130570</name>
</gene>
<sequence length="196" mass="20269">MGISMDPKIPNNTARLLEIHFWEFPFEKMFMDAKNFFRNERPLIGSVSEPGGFVTSSRDSTGRASSMCASSMCASSLCSSSLCSSPLCSSSLCSSSLCSLSVSVSLIFSVEGACSPEGARGLSSTGGTSKGFVNSSSVSVTESALACSLETWLSSSLSVLGGPKLAPGPPKNVGASTEDVPRGFAVSCLGVVFERT</sequence>
<dbReference type="Proteomes" id="UP000799324">
    <property type="component" value="Unassembled WGS sequence"/>
</dbReference>
<keyword evidence="2" id="KW-1185">Reference proteome</keyword>
<dbReference type="AlphaFoldDB" id="A0A6A6SSE1"/>
<organism evidence="1 2">
    <name type="scientific">Lophiostoma macrostomum CBS 122681</name>
    <dbReference type="NCBI Taxonomy" id="1314788"/>
    <lineage>
        <taxon>Eukaryota</taxon>
        <taxon>Fungi</taxon>
        <taxon>Dikarya</taxon>
        <taxon>Ascomycota</taxon>
        <taxon>Pezizomycotina</taxon>
        <taxon>Dothideomycetes</taxon>
        <taxon>Pleosporomycetidae</taxon>
        <taxon>Pleosporales</taxon>
        <taxon>Lophiostomataceae</taxon>
        <taxon>Lophiostoma</taxon>
    </lineage>
</organism>
<protein>
    <submittedName>
        <fullName evidence="1">Uncharacterized protein</fullName>
    </submittedName>
</protein>
<dbReference type="EMBL" id="MU004454">
    <property type="protein sequence ID" value="KAF2650462.1"/>
    <property type="molecule type" value="Genomic_DNA"/>
</dbReference>
<name>A0A6A6SSE1_9PLEO</name>
<evidence type="ECO:0000313" key="1">
    <source>
        <dbReference type="EMBL" id="KAF2650462.1"/>
    </source>
</evidence>